<dbReference type="SMART" id="SM00717">
    <property type="entry name" value="SANT"/>
    <property type="match status" value="2"/>
</dbReference>
<reference evidence="3 4" key="1">
    <citation type="journal article" date="2015" name="Sci. Rep.">
        <title>Genome of the facultative scuticociliatosis pathogen Pseudocohnilembus persalinus provides insight into its virulence through horizontal gene transfer.</title>
        <authorList>
            <person name="Xiong J."/>
            <person name="Wang G."/>
            <person name="Cheng J."/>
            <person name="Tian M."/>
            <person name="Pan X."/>
            <person name="Warren A."/>
            <person name="Jiang C."/>
            <person name="Yuan D."/>
            <person name="Miao W."/>
        </authorList>
    </citation>
    <scope>NUCLEOTIDE SEQUENCE [LARGE SCALE GENOMIC DNA]</scope>
    <source>
        <strain evidence="3">36N120E</strain>
    </source>
</reference>
<dbReference type="InterPro" id="IPR009057">
    <property type="entry name" value="Homeodomain-like_sf"/>
</dbReference>
<feature type="domain" description="HTH myb-type" evidence="2">
    <location>
        <begin position="177"/>
        <end position="231"/>
    </location>
</feature>
<dbReference type="GO" id="GO:0000981">
    <property type="term" value="F:DNA-binding transcription factor activity, RNA polymerase II-specific"/>
    <property type="evidence" value="ECO:0007669"/>
    <property type="project" value="TreeGrafter"/>
</dbReference>
<accession>A0A0V0QQ06</accession>
<proteinExistence type="predicted"/>
<dbReference type="GO" id="GO:0000978">
    <property type="term" value="F:RNA polymerase II cis-regulatory region sequence-specific DNA binding"/>
    <property type="evidence" value="ECO:0007669"/>
    <property type="project" value="TreeGrafter"/>
</dbReference>
<dbReference type="InParanoid" id="A0A0V0QQ06"/>
<gene>
    <name evidence="3" type="ORF">PPERSA_12511</name>
</gene>
<dbReference type="Gene3D" id="1.10.10.60">
    <property type="entry name" value="Homeodomain-like"/>
    <property type="match status" value="2"/>
</dbReference>
<dbReference type="InterPro" id="IPR017930">
    <property type="entry name" value="Myb_dom"/>
</dbReference>
<dbReference type="SUPFAM" id="SSF46689">
    <property type="entry name" value="Homeodomain-like"/>
    <property type="match status" value="1"/>
</dbReference>
<dbReference type="Pfam" id="PF13921">
    <property type="entry name" value="Myb_DNA-bind_6"/>
    <property type="match status" value="1"/>
</dbReference>
<dbReference type="AlphaFoldDB" id="A0A0V0QQ06"/>
<dbReference type="PROSITE" id="PS51294">
    <property type="entry name" value="HTH_MYB"/>
    <property type="match status" value="1"/>
</dbReference>
<dbReference type="OMA" id="YYNTFTS"/>
<dbReference type="OrthoDB" id="304524at2759"/>
<dbReference type="InterPro" id="IPR001005">
    <property type="entry name" value="SANT/Myb"/>
</dbReference>
<dbReference type="PANTHER" id="PTHR45614:SF232">
    <property type="entry name" value="TRANSCRIPTION FACTOR MYB3R-2"/>
    <property type="match status" value="1"/>
</dbReference>
<evidence type="ECO:0000313" key="3">
    <source>
        <dbReference type="EMBL" id="KRX04064.1"/>
    </source>
</evidence>
<keyword evidence="3" id="KW-0238">DNA-binding</keyword>
<dbReference type="EMBL" id="LDAU01000122">
    <property type="protein sequence ID" value="KRX04064.1"/>
    <property type="molecule type" value="Genomic_DNA"/>
</dbReference>
<keyword evidence="4" id="KW-1185">Reference proteome</keyword>
<dbReference type="InterPro" id="IPR050560">
    <property type="entry name" value="MYB_TF"/>
</dbReference>
<comment type="caution">
    <text evidence="3">The sequence shown here is derived from an EMBL/GenBank/DDBJ whole genome shotgun (WGS) entry which is preliminary data.</text>
</comment>
<evidence type="ECO:0000259" key="1">
    <source>
        <dbReference type="PROSITE" id="PS50090"/>
    </source>
</evidence>
<evidence type="ECO:0000259" key="2">
    <source>
        <dbReference type="PROSITE" id="PS51294"/>
    </source>
</evidence>
<name>A0A0V0QQ06_PSEPJ</name>
<dbReference type="PANTHER" id="PTHR45614">
    <property type="entry name" value="MYB PROTEIN-RELATED"/>
    <property type="match status" value="1"/>
</dbReference>
<protein>
    <submittedName>
        <fullName evidence="3">Homeodomain protein</fullName>
    </submittedName>
</protein>
<sequence>MRFKQFILDIEYLKKTQIKLKGLDNKLVIELGANKCTGQEFLNYYPTFLVKFAEKCQKKWSKKDKCMLLWVIVRFIQLKGQKTIEDLSQENYDDLQEILGIKKQVIIQQISQIICLKTSKNPFSVEEKNKLIELIKQYEGKTINWCSVAQQFNNSFEGQQTLRTIKALKQVYINHLNPLLNKSCWQSSEDVKLISIIQRLGKKWQQAANIMKTRNQCQVKNQYYKLLREQMHKEKIPCQKKLDLQQELQILEVYKQQIMAQENIKEIDLDFQSQQLPSHIVAPILKSEQGSNIVSIKMDDISLSLTNSQHLQDYQKIQSNNEISNQSVTQNCHQQSKQQFENYNLKYQKQNEFQSQQIQYNKQQQNQEQQLLGQNNYNNYSENINQIQQENMKYDQYSSEYQELETQANIESIIGSENIQLYPQSDQNIDISNKQQSFLSAQQSPQNTYNIMYNDNFNNVQQQQSFVQEFKHKNFMENNNQDYQYDFECYQDNYNNIYQQNSLQQINSYSLLNEYQQEDNNMDNFQNEYFYKQDQQYQYLQYKQNKIVQQSQFLQKDKILKDEDIFFQAYQP</sequence>
<dbReference type="PROSITE" id="PS50090">
    <property type="entry name" value="MYB_LIKE"/>
    <property type="match status" value="1"/>
</dbReference>
<dbReference type="Proteomes" id="UP000054937">
    <property type="component" value="Unassembled WGS sequence"/>
</dbReference>
<dbReference type="CDD" id="cd00167">
    <property type="entry name" value="SANT"/>
    <property type="match status" value="1"/>
</dbReference>
<keyword evidence="3" id="KW-0371">Homeobox</keyword>
<evidence type="ECO:0000313" key="4">
    <source>
        <dbReference type="Proteomes" id="UP000054937"/>
    </source>
</evidence>
<feature type="domain" description="Myb-like" evidence="1">
    <location>
        <begin position="177"/>
        <end position="227"/>
    </location>
</feature>
<organism evidence="3 4">
    <name type="scientific">Pseudocohnilembus persalinus</name>
    <name type="common">Ciliate</name>
    <dbReference type="NCBI Taxonomy" id="266149"/>
    <lineage>
        <taxon>Eukaryota</taxon>
        <taxon>Sar</taxon>
        <taxon>Alveolata</taxon>
        <taxon>Ciliophora</taxon>
        <taxon>Intramacronucleata</taxon>
        <taxon>Oligohymenophorea</taxon>
        <taxon>Scuticociliatia</taxon>
        <taxon>Philasterida</taxon>
        <taxon>Pseudocohnilembidae</taxon>
        <taxon>Pseudocohnilembus</taxon>
    </lineage>
</organism>
<dbReference type="GO" id="GO:0005634">
    <property type="term" value="C:nucleus"/>
    <property type="evidence" value="ECO:0007669"/>
    <property type="project" value="TreeGrafter"/>
</dbReference>